<dbReference type="EMBL" id="FODV01000002">
    <property type="protein sequence ID" value="SEO43967.1"/>
    <property type="molecule type" value="Genomic_DNA"/>
</dbReference>
<sequence>MHRGPSSLRADGGADDETPLQELVAGVVVALVFLVGFGLLAVGYPWFWVAFPVGFAGVLPAALALTKLYERSQRTNDADDVGVPDERADALATLRARYARGELDEAEFERRLERLLETESVADASEHVARERERERV</sequence>
<organism evidence="3 4">
    <name type="scientific">Halogranum amylolyticum</name>
    <dbReference type="NCBI Taxonomy" id="660520"/>
    <lineage>
        <taxon>Archaea</taxon>
        <taxon>Methanobacteriati</taxon>
        <taxon>Methanobacteriota</taxon>
        <taxon>Stenosarchaea group</taxon>
        <taxon>Halobacteria</taxon>
        <taxon>Halobacteriales</taxon>
        <taxon>Haloferacaceae</taxon>
    </lineage>
</organism>
<keyword evidence="1" id="KW-1133">Transmembrane helix</keyword>
<feature type="transmembrane region" description="Helical" evidence="1">
    <location>
        <begin position="46"/>
        <end position="65"/>
    </location>
</feature>
<gene>
    <name evidence="3" type="ORF">SAMN04487948_102427</name>
</gene>
<name>A0A1H8PQH3_9EURY</name>
<feature type="domain" description="SHOCT" evidence="2">
    <location>
        <begin position="89"/>
        <end position="116"/>
    </location>
</feature>
<dbReference type="RefSeq" id="WP_089821716.1">
    <property type="nucleotide sequence ID" value="NZ_FODV01000002.1"/>
</dbReference>
<proteinExistence type="predicted"/>
<reference evidence="4" key="1">
    <citation type="submission" date="2016-10" db="EMBL/GenBank/DDBJ databases">
        <authorList>
            <person name="Varghese N."/>
            <person name="Submissions S."/>
        </authorList>
    </citation>
    <scope>NUCLEOTIDE SEQUENCE [LARGE SCALE GENOMIC DNA]</scope>
    <source>
        <strain evidence="4">CGMCC 1.10121</strain>
    </source>
</reference>
<dbReference type="Pfam" id="PF09851">
    <property type="entry name" value="SHOCT"/>
    <property type="match status" value="1"/>
</dbReference>
<evidence type="ECO:0000313" key="4">
    <source>
        <dbReference type="Proteomes" id="UP000199126"/>
    </source>
</evidence>
<keyword evidence="4" id="KW-1185">Reference proteome</keyword>
<dbReference type="Proteomes" id="UP000199126">
    <property type="component" value="Unassembled WGS sequence"/>
</dbReference>
<evidence type="ECO:0000313" key="3">
    <source>
        <dbReference type="EMBL" id="SEO43967.1"/>
    </source>
</evidence>
<accession>A0A1H8PQH3</accession>
<dbReference type="AlphaFoldDB" id="A0A1H8PQH3"/>
<protein>
    <submittedName>
        <fullName evidence="3">Uncharacterized membrane protein</fullName>
    </submittedName>
</protein>
<keyword evidence="1" id="KW-0812">Transmembrane</keyword>
<dbReference type="OrthoDB" id="178074at2157"/>
<feature type="transmembrane region" description="Helical" evidence="1">
    <location>
        <begin position="20"/>
        <end position="40"/>
    </location>
</feature>
<evidence type="ECO:0000259" key="2">
    <source>
        <dbReference type="Pfam" id="PF09851"/>
    </source>
</evidence>
<evidence type="ECO:0000256" key="1">
    <source>
        <dbReference type="SAM" id="Phobius"/>
    </source>
</evidence>
<dbReference type="InterPro" id="IPR018649">
    <property type="entry name" value="SHOCT"/>
</dbReference>
<keyword evidence="1" id="KW-0472">Membrane</keyword>